<dbReference type="EMBL" id="GGEC01080178">
    <property type="protein sequence ID" value="MBX60662.1"/>
    <property type="molecule type" value="Transcribed_RNA"/>
</dbReference>
<name>A0A2P2Q138_RHIMU</name>
<organism evidence="1">
    <name type="scientific">Rhizophora mucronata</name>
    <name type="common">Asiatic mangrove</name>
    <dbReference type="NCBI Taxonomy" id="61149"/>
    <lineage>
        <taxon>Eukaryota</taxon>
        <taxon>Viridiplantae</taxon>
        <taxon>Streptophyta</taxon>
        <taxon>Embryophyta</taxon>
        <taxon>Tracheophyta</taxon>
        <taxon>Spermatophyta</taxon>
        <taxon>Magnoliopsida</taxon>
        <taxon>eudicotyledons</taxon>
        <taxon>Gunneridae</taxon>
        <taxon>Pentapetalae</taxon>
        <taxon>rosids</taxon>
        <taxon>fabids</taxon>
        <taxon>Malpighiales</taxon>
        <taxon>Rhizophoraceae</taxon>
        <taxon>Rhizophora</taxon>
    </lineage>
</organism>
<evidence type="ECO:0000313" key="1">
    <source>
        <dbReference type="EMBL" id="MBX60662.1"/>
    </source>
</evidence>
<dbReference type="AlphaFoldDB" id="A0A2P2Q138"/>
<accession>A0A2P2Q138</accession>
<protein>
    <submittedName>
        <fullName evidence="1">Uncharacterized protein</fullName>
    </submittedName>
</protein>
<proteinExistence type="predicted"/>
<sequence length="31" mass="3431">METCDDLLVDFAATSIICKQLTILIMESLLS</sequence>
<reference evidence="1" key="1">
    <citation type="submission" date="2018-02" db="EMBL/GenBank/DDBJ databases">
        <title>Rhizophora mucronata_Transcriptome.</title>
        <authorList>
            <person name="Meera S.P."/>
            <person name="Sreeshan A."/>
            <person name="Augustine A."/>
        </authorList>
    </citation>
    <scope>NUCLEOTIDE SEQUENCE</scope>
    <source>
        <tissue evidence="1">Leaf</tissue>
    </source>
</reference>